<comment type="caution">
    <text evidence="2">The sequence shown here is derived from an EMBL/GenBank/DDBJ whole genome shotgun (WGS) entry which is preliminary data.</text>
</comment>
<feature type="region of interest" description="Disordered" evidence="1">
    <location>
        <begin position="46"/>
        <end position="122"/>
    </location>
</feature>
<protein>
    <submittedName>
        <fullName evidence="2">Uncharacterized protein</fullName>
    </submittedName>
</protein>
<dbReference type="EMBL" id="BAAAXZ010000063">
    <property type="protein sequence ID" value="GAA2921199.1"/>
    <property type="molecule type" value="Genomic_DNA"/>
</dbReference>
<feature type="region of interest" description="Disordered" evidence="1">
    <location>
        <begin position="1"/>
        <end position="24"/>
    </location>
</feature>
<reference evidence="3" key="1">
    <citation type="journal article" date="2019" name="Int. J. Syst. Evol. Microbiol.">
        <title>The Global Catalogue of Microorganisms (GCM) 10K type strain sequencing project: providing services to taxonomists for standard genome sequencing and annotation.</title>
        <authorList>
            <consortium name="The Broad Institute Genomics Platform"/>
            <consortium name="The Broad Institute Genome Sequencing Center for Infectious Disease"/>
            <person name="Wu L."/>
            <person name="Ma J."/>
        </authorList>
    </citation>
    <scope>NUCLEOTIDE SEQUENCE [LARGE SCALE GENOMIC DNA]</scope>
    <source>
        <strain evidence="3">JCM 4087</strain>
    </source>
</reference>
<name>A0ABP6J6W6_STRTU</name>
<proteinExistence type="predicted"/>
<evidence type="ECO:0000313" key="2">
    <source>
        <dbReference type="EMBL" id="GAA2921199.1"/>
    </source>
</evidence>
<feature type="compositionally biased region" description="Basic and acidic residues" evidence="1">
    <location>
        <begin position="111"/>
        <end position="122"/>
    </location>
</feature>
<organism evidence="2 3">
    <name type="scientific">Streptomyces thioluteus</name>
    <dbReference type="NCBI Taxonomy" id="66431"/>
    <lineage>
        <taxon>Bacteria</taxon>
        <taxon>Bacillati</taxon>
        <taxon>Actinomycetota</taxon>
        <taxon>Actinomycetes</taxon>
        <taxon>Kitasatosporales</taxon>
        <taxon>Streptomycetaceae</taxon>
        <taxon>Streptomyces</taxon>
    </lineage>
</organism>
<evidence type="ECO:0000256" key="1">
    <source>
        <dbReference type="SAM" id="MobiDB-lite"/>
    </source>
</evidence>
<dbReference type="Proteomes" id="UP001501102">
    <property type="component" value="Unassembled WGS sequence"/>
</dbReference>
<feature type="compositionally biased region" description="Low complexity" evidence="1">
    <location>
        <begin position="82"/>
        <end position="102"/>
    </location>
</feature>
<feature type="compositionally biased region" description="Polar residues" evidence="1">
    <location>
        <begin position="46"/>
        <end position="59"/>
    </location>
</feature>
<feature type="compositionally biased region" description="Low complexity" evidence="1">
    <location>
        <begin position="64"/>
        <end position="75"/>
    </location>
</feature>
<keyword evidence="3" id="KW-1185">Reference proteome</keyword>
<evidence type="ECO:0000313" key="3">
    <source>
        <dbReference type="Proteomes" id="UP001501102"/>
    </source>
</evidence>
<gene>
    <name evidence="2" type="ORF">GCM10020221_16740</name>
</gene>
<sequence length="122" mass="12438">MEEAAAACGRATAGTTLPVPGGATAGFATAPARGVARLTTSLCSRRSVSLASRADSQALRSLVPTPERAAGPAPERAWDTRPLSPGAPAAPAPSWESAKPPSRAATIESATEIREIPRLRPE</sequence>
<accession>A0ABP6J6W6</accession>